<dbReference type="InterPro" id="IPR027417">
    <property type="entry name" value="P-loop_NTPase"/>
</dbReference>
<sequence length="96" mass="10921">MQSKEDLDKMQSKKDHDKMQSEMDLINKLKSLLQNKCYIIVLDDIWNIDAWESIKHALPENNNGSRVIVTTQIEEVANNCCAGAGGIDNVYKLKLL</sequence>
<dbReference type="AlphaFoldDB" id="A0AAV7HEW0"/>
<comment type="caution">
    <text evidence="2">The sequence shown here is derived from an EMBL/GenBank/DDBJ whole genome shotgun (WGS) entry which is preliminary data.</text>
</comment>
<dbReference type="Pfam" id="PF00931">
    <property type="entry name" value="NB-ARC"/>
    <property type="match status" value="1"/>
</dbReference>
<dbReference type="InterPro" id="IPR002182">
    <property type="entry name" value="NB-ARC"/>
</dbReference>
<organism evidence="2 3">
    <name type="scientific">Dendrobium chrysotoxum</name>
    <name type="common">Orchid</name>
    <dbReference type="NCBI Taxonomy" id="161865"/>
    <lineage>
        <taxon>Eukaryota</taxon>
        <taxon>Viridiplantae</taxon>
        <taxon>Streptophyta</taxon>
        <taxon>Embryophyta</taxon>
        <taxon>Tracheophyta</taxon>
        <taxon>Spermatophyta</taxon>
        <taxon>Magnoliopsida</taxon>
        <taxon>Liliopsida</taxon>
        <taxon>Asparagales</taxon>
        <taxon>Orchidaceae</taxon>
        <taxon>Epidendroideae</taxon>
        <taxon>Malaxideae</taxon>
        <taxon>Dendrobiinae</taxon>
        <taxon>Dendrobium</taxon>
    </lineage>
</organism>
<evidence type="ECO:0000313" key="3">
    <source>
        <dbReference type="Proteomes" id="UP000775213"/>
    </source>
</evidence>
<gene>
    <name evidence="2" type="ORF">IEQ34_006111</name>
</gene>
<accession>A0AAV7HEW0</accession>
<dbReference type="EMBL" id="JAGFBR010000006">
    <property type="protein sequence ID" value="KAH0466008.1"/>
    <property type="molecule type" value="Genomic_DNA"/>
</dbReference>
<reference evidence="2 3" key="1">
    <citation type="journal article" date="2021" name="Hortic Res">
        <title>Chromosome-scale assembly of the Dendrobium chrysotoxum genome enhances the understanding of orchid evolution.</title>
        <authorList>
            <person name="Zhang Y."/>
            <person name="Zhang G.Q."/>
            <person name="Zhang D."/>
            <person name="Liu X.D."/>
            <person name="Xu X.Y."/>
            <person name="Sun W.H."/>
            <person name="Yu X."/>
            <person name="Zhu X."/>
            <person name="Wang Z.W."/>
            <person name="Zhao X."/>
            <person name="Zhong W.Y."/>
            <person name="Chen H."/>
            <person name="Yin W.L."/>
            <person name="Huang T."/>
            <person name="Niu S.C."/>
            <person name="Liu Z.J."/>
        </authorList>
    </citation>
    <scope>NUCLEOTIDE SEQUENCE [LARGE SCALE GENOMIC DNA]</scope>
    <source>
        <strain evidence="2">Lindl</strain>
    </source>
</reference>
<feature type="domain" description="NB-ARC" evidence="1">
    <location>
        <begin position="8"/>
        <end position="80"/>
    </location>
</feature>
<dbReference type="Proteomes" id="UP000775213">
    <property type="component" value="Unassembled WGS sequence"/>
</dbReference>
<dbReference type="GO" id="GO:0043531">
    <property type="term" value="F:ADP binding"/>
    <property type="evidence" value="ECO:0007669"/>
    <property type="project" value="InterPro"/>
</dbReference>
<name>A0AAV7HEW0_DENCH</name>
<protein>
    <recommendedName>
        <fullName evidence="1">NB-ARC domain-containing protein</fullName>
    </recommendedName>
</protein>
<evidence type="ECO:0000313" key="2">
    <source>
        <dbReference type="EMBL" id="KAH0466008.1"/>
    </source>
</evidence>
<proteinExistence type="predicted"/>
<dbReference type="Gene3D" id="3.40.50.300">
    <property type="entry name" value="P-loop containing nucleotide triphosphate hydrolases"/>
    <property type="match status" value="1"/>
</dbReference>
<dbReference type="SUPFAM" id="SSF52540">
    <property type="entry name" value="P-loop containing nucleoside triphosphate hydrolases"/>
    <property type="match status" value="1"/>
</dbReference>
<keyword evidence="3" id="KW-1185">Reference proteome</keyword>
<evidence type="ECO:0000259" key="1">
    <source>
        <dbReference type="Pfam" id="PF00931"/>
    </source>
</evidence>